<evidence type="ECO:0000313" key="2">
    <source>
        <dbReference type="Proteomes" id="UP000226080"/>
    </source>
</evidence>
<proteinExistence type="predicted"/>
<dbReference type="Proteomes" id="UP000226080">
    <property type="component" value="Unassembled WGS sequence"/>
</dbReference>
<keyword evidence="2" id="KW-1185">Reference proteome</keyword>
<dbReference type="EMBL" id="PCGW01000018">
    <property type="protein sequence ID" value="PHO20062.1"/>
    <property type="molecule type" value="Genomic_DNA"/>
</dbReference>
<reference evidence="1 2" key="1">
    <citation type="submission" date="2017-10" db="EMBL/GenBank/DDBJ databases">
        <title>Draft genome sequences of Aggregatibacter actinomycetemcomitans strains 310a and 310b.</title>
        <authorList>
            <person name="May A.C."/>
            <person name="Ohta H."/>
            <person name="Maeda H."/>
            <person name="Kokeguchi S."/>
            <person name="Cugini C."/>
        </authorList>
    </citation>
    <scope>NUCLEOTIDE SEQUENCE [LARGE SCALE GENOMIC DNA]</scope>
    <source>
        <strain evidence="1 2">310b</strain>
    </source>
</reference>
<sequence length="61" mass="6939">MLVANGHHFAELGDYTARQLLLFYEKALVRKRRERADRTIDVSFGVNGGKEVQGYIDQLTA</sequence>
<organism evidence="1 2">
    <name type="scientific">Aggregatibacter actinomycetemcomitans</name>
    <name type="common">Actinobacillus actinomycetemcomitans</name>
    <name type="synonym">Haemophilus actinomycetemcomitans</name>
    <dbReference type="NCBI Taxonomy" id="714"/>
    <lineage>
        <taxon>Bacteria</taxon>
        <taxon>Pseudomonadati</taxon>
        <taxon>Pseudomonadota</taxon>
        <taxon>Gammaproteobacteria</taxon>
        <taxon>Pasteurellales</taxon>
        <taxon>Pasteurellaceae</taxon>
        <taxon>Aggregatibacter</taxon>
    </lineage>
</organism>
<dbReference type="RefSeq" id="WP_005543176.1">
    <property type="nucleotide sequence ID" value="NZ_JABJZE010000031.1"/>
</dbReference>
<name>A0A2G1DNG5_AGGAC</name>
<accession>A0A2G1DNG5</accession>
<gene>
    <name evidence="1" type="ORF">CQR80_08980</name>
</gene>
<protein>
    <submittedName>
        <fullName evidence="1">Uncharacterized protein</fullName>
    </submittedName>
</protein>
<comment type="caution">
    <text evidence="1">The sequence shown here is derived from an EMBL/GenBank/DDBJ whole genome shotgun (WGS) entry which is preliminary data.</text>
</comment>
<evidence type="ECO:0000313" key="1">
    <source>
        <dbReference type="EMBL" id="PHO20062.1"/>
    </source>
</evidence>